<evidence type="ECO:0000256" key="9">
    <source>
        <dbReference type="ARBA" id="ARBA00047913"/>
    </source>
</evidence>
<dbReference type="AlphaFoldDB" id="A0A1G2V3T4"/>
<dbReference type="EMBL" id="MHWW01000003">
    <property type="protein sequence ID" value="OHB16240.1"/>
    <property type="molecule type" value="Genomic_DNA"/>
</dbReference>
<evidence type="ECO:0000259" key="11">
    <source>
        <dbReference type="SMART" id="SM00845"/>
    </source>
</evidence>
<dbReference type="PROSITE" id="PS01234">
    <property type="entry name" value="GATB"/>
    <property type="match status" value="1"/>
</dbReference>
<comment type="function">
    <text evidence="7 10">Allows the formation of correctly charged Asn-tRNA(Asn) or Gln-tRNA(Gln) through the transamidation of misacylated Asp-tRNA(Asn) or Glu-tRNA(Gln) in organisms which lack either or both of asparaginyl-tRNA or glutaminyl-tRNA synthetases. The reaction takes place in the presence of glutamine and ATP through an activated phospho-Asp-tRNA(Asn) or phospho-Glu-tRNA(Gln).</text>
</comment>
<comment type="caution">
    <text evidence="12">The sequence shown here is derived from an EMBL/GenBank/DDBJ whole genome shotgun (WGS) entry which is preliminary data.</text>
</comment>
<dbReference type="Pfam" id="PF02934">
    <property type="entry name" value="GatB_N"/>
    <property type="match status" value="1"/>
</dbReference>
<dbReference type="Proteomes" id="UP000177697">
    <property type="component" value="Unassembled WGS sequence"/>
</dbReference>
<dbReference type="InterPro" id="IPR004413">
    <property type="entry name" value="GatB"/>
</dbReference>
<dbReference type="SMART" id="SM00845">
    <property type="entry name" value="GatB_Yqey"/>
    <property type="match status" value="1"/>
</dbReference>
<dbReference type="GO" id="GO:0050567">
    <property type="term" value="F:glutaminyl-tRNA synthase (glutamine-hydrolyzing) activity"/>
    <property type="evidence" value="ECO:0007669"/>
    <property type="project" value="UniProtKB-UniRule"/>
</dbReference>
<dbReference type="FunFam" id="1.10.10.410:FF:000001">
    <property type="entry name" value="Aspartyl/glutamyl-tRNA(Asn/Gln) amidotransferase subunit B"/>
    <property type="match status" value="1"/>
</dbReference>
<proteinExistence type="inferred from homology"/>
<keyword evidence="4 10" id="KW-0547">Nucleotide-binding</keyword>
<dbReference type="InterPro" id="IPR003789">
    <property type="entry name" value="Asn/Gln_tRNA_amidoTrase-B-like"/>
</dbReference>
<dbReference type="InterPro" id="IPR006075">
    <property type="entry name" value="Asn/Gln-tRNA_Trfase_suB/E_cat"/>
</dbReference>
<keyword evidence="3 10" id="KW-0436">Ligase</keyword>
<evidence type="ECO:0000313" key="13">
    <source>
        <dbReference type="Proteomes" id="UP000177697"/>
    </source>
</evidence>
<dbReference type="InterPro" id="IPR017958">
    <property type="entry name" value="Gln-tRNA_amidoTrfase_suB_CS"/>
</dbReference>
<evidence type="ECO:0000256" key="5">
    <source>
        <dbReference type="ARBA" id="ARBA00022840"/>
    </source>
</evidence>
<sequence>MNWKPTIGLEIHAELKTKTKMFCSCKNDADEKRPNINVCPVCIGHPGTLPVINKEAVRNVLKVGLSIGAKLADFTEFDRKNYFYPDIPKGYQISQYKHPLVSGGQLSGVSITRVHLEEDTARSSHEVGDHSLVDFNRAGVPLMELVTEPVIHSSVEVVKFGEELQLQLQYLGVAEANMEKGEMRLEVNISVQRSDLEKGPKGLTLGTKVEIKNLNSFRSAERAIEFEITRQVEILKEGGKISQETRGWDDKKQVTFSQRSKEDSHDYRYFPDPDLPKLKISEVPEFDADVLRSELRETPKEKRERFGSKYGIKESDINFYITNIGLGDLFEETAVLLDKSELQLLSNYIVSDIASLNPDVSMVKTESVATVVKMIVSGELSSRGAKDVLKIMLETGEEPKIIAEREGLFQKSNEDDLIKIVNKIVSENEAAVAEYKNGKLSALQFLIGQGMKETKGSANPNVLKDLFLKVI</sequence>
<evidence type="ECO:0000313" key="12">
    <source>
        <dbReference type="EMBL" id="OHB16240.1"/>
    </source>
</evidence>
<keyword evidence="6 10" id="KW-0648">Protein biosynthesis</keyword>
<evidence type="ECO:0000256" key="7">
    <source>
        <dbReference type="ARBA" id="ARBA00024799"/>
    </source>
</evidence>
<dbReference type="GO" id="GO:0070681">
    <property type="term" value="P:glutaminyl-tRNAGln biosynthesis via transamidation"/>
    <property type="evidence" value="ECO:0007669"/>
    <property type="project" value="TreeGrafter"/>
</dbReference>
<dbReference type="PANTHER" id="PTHR11659:SF0">
    <property type="entry name" value="GLUTAMYL-TRNA(GLN) AMIDOTRANSFERASE SUBUNIT B, MITOCHONDRIAL"/>
    <property type="match status" value="1"/>
</dbReference>
<dbReference type="Pfam" id="PF02637">
    <property type="entry name" value="GatB_Yqey"/>
    <property type="match status" value="1"/>
</dbReference>
<keyword evidence="5 10" id="KW-0067">ATP-binding</keyword>
<comment type="similarity">
    <text evidence="1 10">Belongs to the GatB/GatE family. GatB subfamily.</text>
</comment>
<dbReference type="InterPro" id="IPR023168">
    <property type="entry name" value="GatB_Yqey_C_2"/>
</dbReference>
<comment type="catalytic activity">
    <reaction evidence="8 10">
        <text>L-aspartyl-tRNA(Asn) + L-glutamine + ATP + H2O = L-asparaginyl-tRNA(Asn) + L-glutamate + ADP + phosphate + 2 H(+)</text>
        <dbReference type="Rhea" id="RHEA:14513"/>
        <dbReference type="Rhea" id="RHEA-COMP:9674"/>
        <dbReference type="Rhea" id="RHEA-COMP:9677"/>
        <dbReference type="ChEBI" id="CHEBI:15377"/>
        <dbReference type="ChEBI" id="CHEBI:15378"/>
        <dbReference type="ChEBI" id="CHEBI:29985"/>
        <dbReference type="ChEBI" id="CHEBI:30616"/>
        <dbReference type="ChEBI" id="CHEBI:43474"/>
        <dbReference type="ChEBI" id="CHEBI:58359"/>
        <dbReference type="ChEBI" id="CHEBI:78515"/>
        <dbReference type="ChEBI" id="CHEBI:78516"/>
        <dbReference type="ChEBI" id="CHEBI:456216"/>
    </reaction>
</comment>
<dbReference type="GO" id="GO:0050566">
    <property type="term" value="F:asparaginyl-tRNA synthase (glutamine-hydrolyzing) activity"/>
    <property type="evidence" value="ECO:0007669"/>
    <property type="project" value="RHEA"/>
</dbReference>
<evidence type="ECO:0000256" key="4">
    <source>
        <dbReference type="ARBA" id="ARBA00022741"/>
    </source>
</evidence>
<gene>
    <name evidence="10" type="primary">gatB</name>
    <name evidence="12" type="ORF">A2431_02165</name>
</gene>
<feature type="domain" description="Asn/Gln amidotransferase" evidence="11">
    <location>
        <begin position="328"/>
        <end position="471"/>
    </location>
</feature>
<name>A0A1G2V3T4_9BACT</name>
<evidence type="ECO:0000256" key="3">
    <source>
        <dbReference type="ARBA" id="ARBA00022598"/>
    </source>
</evidence>
<dbReference type="HAMAP" id="MF_00121">
    <property type="entry name" value="GatB"/>
    <property type="match status" value="1"/>
</dbReference>
<dbReference type="NCBIfam" id="NF004012">
    <property type="entry name" value="PRK05477.1-2"/>
    <property type="match status" value="1"/>
</dbReference>
<dbReference type="SUPFAM" id="SSF55931">
    <property type="entry name" value="Glutamine synthetase/guanido kinase"/>
    <property type="match status" value="1"/>
</dbReference>
<dbReference type="InterPro" id="IPR017959">
    <property type="entry name" value="Asn/Gln-tRNA_amidoTrfase_suB/E"/>
</dbReference>
<dbReference type="NCBIfam" id="TIGR00133">
    <property type="entry name" value="gatB"/>
    <property type="match status" value="1"/>
</dbReference>
<dbReference type="GO" id="GO:0005524">
    <property type="term" value="F:ATP binding"/>
    <property type="evidence" value="ECO:0007669"/>
    <property type="project" value="UniProtKB-KW"/>
</dbReference>
<dbReference type="Gene3D" id="1.10.10.410">
    <property type="match status" value="1"/>
</dbReference>
<accession>A0A1G2V3T4</accession>
<comment type="subunit">
    <text evidence="2 10">Heterotrimer of A, B and C subunits.</text>
</comment>
<protein>
    <recommendedName>
        <fullName evidence="10">Aspartyl/glutamyl-tRNA(Asn/Gln) amidotransferase subunit B</fullName>
        <shortName evidence="10">Asp/Glu-ADT subunit B</shortName>
        <ecNumber evidence="10">6.3.5.-</ecNumber>
    </recommendedName>
</protein>
<comment type="catalytic activity">
    <reaction evidence="9 10">
        <text>L-glutamyl-tRNA(Gln) + L-glutamine + ATP + H2O = L-glutaminyl-tRNA(Gln) + L-glutamate + ADP + phosphate + H(+)</text>
        <dbReference type="Rhea" id="RHEA:17521"/>
        <dbReference type="Rhea" id="RHEA-COMP:9681"/>
        <dbReference type="Rhea" id="RHEA-COMP:9684"/>
        <dbReference type="ChEBI" id="CHEBI:15377"/>
        <dbReference type="ChEBI" id="CHEBI:15378"/>
        <dbReference type="ChEBI" id="CHEBI:29985"/>
        <dbReference type="ChEBI" id="CHEBI:30616"/>
        <dbReference type="ChEBI" id="CHEBI:43474"/>
        <dbReference type="ChEBI" id="CHEBI:58359"/>
        <dbReference type="ChEBI" id="CHEBI:78520"/>
        <dbReference type="ChEBI" id="CHEBI:78521"/>
        <dbReference type="ChEBI" id="CHEBI:456216"/>
    </reaction>
</comment>
<dbReference type="NCBIfam" id="NF004014">
    <property type="entry name" value="PRK05477.1-4"/>
    <property type="match status" value="1"/>
</dbReference>
<dbReference type="PANTHER" id="PTHR11659">
    <property type="entry name" value="GLUTAMYL-TRNA GLN AMIDOTRANSFERASE SUBUNIT B MITOCHONDRIAL AND PROKARYOTIC PET112-RELATED"/>
    <property type="match status" value="1"/>
</dbReference>
<organism evidence="12 13">
    <name type="scientific">Candidatus Zambryskibacteria bacterium RIFOXYC1_FULL_39_10</name>
    <dbReference type="NCBI Taxonomy" id="1802779"/>
    <lineage>
        <taxon>Bacteria</taxon>
        <taxon>Candidatus Zambryskiibacteriota</taxon>
    </lineage>
</organism>
<evidence type="ECO:0000256" key="2">
    <source>
        <dbReference type="ARBA" id="ARBA00011123"/>
    </source>
</evidence>
<dbReference type="InterPro" id="IPR014746">
    <property type="entry name" value="Gln_synth/guanido_kin_cat_dom"/>
</dbReference>
<reference evidence="12 13" key="1">
    <citation type="journal article" date="2016" name="Nat. Commun.">
        <title>Thousands of microbial genomes shed light on interconnected biogeochemical processes in an aquifer system.</title>
        <authorList>
            <person name="Anantharaman K."/>
            <person name="Brown C.T."/>
            <person name="Hug L.A."/>
            <person name="Sharon I."/>
            <person name="Castelle C.J."/>
            <person name="Probst A.J."/>
            <person name="Thomas B.C."/>
            <person name="Singh A."/>
            <person name="Wilkins M.J."/>
            <person name="Karaoz U."/>
            <person name="Brodie E.L."/>
            <person name="Williams K.H."/>
            <person name="Hubbard S.S."/>
            <person name="Banfield J.F."/>
        </authorList>
    </citation>
    <scope>NUCLEOTIDE SEQUENCE [LARGE SCALE GENOMIC DNA]</scope>
</reference>
<dbReference type="EC" id="6.3.5.-" evidence="10"/>
<evidence type="ECO:0000256" key="1">
    <source>
        <dbReference type="ARBA" id="ARBA00005306"/>
    </source>
</evidence>
<dbReference type="GO" id="GO:0006412">
    <property type="term" value="P:translation"/>
    <property type="evidence" value="ECO:0007669"/>
    <property type="project" value="UniProtKB-UniRule"/>
</dbReference>
<evidence type="ECO:0000256" key="10">
    <source>
        <dbReference type="HAMAP-Rule" id="MF_00121"/>
    </source>
</evidence>
<dbReference type="InterPro" id="IPR018027">
    <property type="entry name" value="Asn/Gln_amidotransferase"/>
</dbReference>
<evidence type="ECO:0000256" key="8">
    <source>
        <dbReference type="ARBA" id="ARBA00047380"/>
    </source>
</evidence>
<evidence type="ECO:0000256" key="6">
    <source>
        <dbReference type="ARBA" id="ARBA00022917"/>
    </source>
</evidence>
<dbReference type="SUPFAM" id="SSF89095">
    <property type="entry name" value="GatB/YqeY motif"/>
    <property type="match status" value="1"/>
</dbReference>